<proteinExistence type="predicted"/>
<evidence type="ECO:0000256" key="8">
    <source>
        <dbReference type="ARBA" id="ARBA00023014"/>
    </source>
</evidence>
<evidence type="ECO:0000313" key="10">
    <source>
        <dbReference type="EMBL" id="EQD60472.1"/>
    </source>
</evidence>
<keyword evidence="4" id="KW-0479">Metal-binding</keyword>
<keyword evidence="6" id="KW-0560">Oxidoreductase</keyword>
<keyword evidence="7" id="KW-0408">Iron</keyword>
<evidence type="ECO:0000256" key="7">
    <source>
        <dbReference type="ARBA" id="ARBA00023004"/>
    </source>
</evidence>
<dbReference type="PROSITE" id="PS00198">
    <property type="entry name" value="4FE4S_FER_1"/>
    <property type="match status" value="1"/>
</dbReference>
<dbReference type="GO" id="GO:0046872">
    <property type="term" value="F:metal ion binding"/>
    <property type="evidence" value="ECO:0007669"/>
    <property type="project" value="UniProtKB-KW"/>
</dbReference>
<dbReference type="GO" id="GO:0008616">
    <property type="term" value="P:tRNA queuosine(34) biosynthetic process"/>
    <property type="evidence" value="ECO:0007669"/>
    <property type="project" value="UniProtKB-KW"/>
</dbReference>
<evidence type="ECO:0000256" key="4">
    <source>
        <dbReference type="ARBA" id="ARBA00022723"/>
    </source>
</evidence>
<evidence type="ECO:0000256" key="1">
    <source>
        <dbReference type="ARBA" id="ARBA00022485"/>
    </source>
</evidence>
<keyword evidence="1" id="KW-0004">4Fe-4S</keyword>
<dbReference type="EMBL" id="AUZX01007206">
    <property type="protein sequence ID" value="EQD60472.1"/>
    <property type="molecule type" value="Genomic_DNA"/>
</dbReference>
<evidence type="ECO:0000256" key="5">
    <source>
        <dbReference type="ARBA" id="ARBA00022785"/>
    </source>
</evidence>
<evidence type="ECO:0000256" key="3">
    <source>
        <dbReference type="ARBA" id="ARBA00022694"/>
    </source>
</evidence>
<protein>
    <submittedName>
        <fullName evidence="10">Iron-sulfur cluster binding protein</fullName>
    </submittedName>
</protein>
<dbReference type="AlphaFoldDB" id="T1ASU9"/>
<dbReference type="GO" id="GO:0051539">
    <property type="term" value="F:4 iron, 4 sulfur cluster binding"/>
    <property type="evidence" value="ECO:0007669"/>
    <property type="project" value="UniProtKB-KW"/>
</dbReference>
<feature type="non-terminal residue" evidence="10">
    <location>
        <position position="199"/>
    </location>
</feature>
<keyword evidence="5" id="KW-0671">Queuosine biosynthesis</keyword>
<sequence length="199" mass="22069">KALARNAGLGWIGKHTNLIAREAGSWFFLGEILTDLPLPPDAPASAHCGTCTACMPACPTGAIIAPYRLDARRCISYLTIELDGPIPPQLRPALGNRIYGCDDCQLVCPWNKFARRAAHPDFKVRHGLDAPRLTELFAWSEAQFEARMRGSAIYRIGYERWSRNIAVALGNAPPDPRLTAALRRRREGASALLREHIDW</sequence>
<dbReference type="PROSITE" id="PS51379">
    <property type="entry name" value="4FE4S_FER_2"/>
    <property type="match status" value="1"/>
</dbReference>
<dbReference type="PANTHER" id="PTHR30002:SF4">
    <property type="entry name" value="EPOXYQUEUOSINE REDUCTASE"/>
    <property type="match status" value="1"/>
</dbReference>
<dbReference type="InterPro" id="IPR017900">
    <property type="entry name" value="4Fe4S_Fe_S_CS"/>
</dbReference>
<comment type="caution">
    <text evidence="10">The sequence shown here is derived from an EMBL/GenBank/DDBJ whole genome shotgun (WGS) entry which is preliminary data.</text>
</comment>
<keyword evidence="2" id="KW-0963">Cytoplasm</keyword>
<name>T1ASU9_9ZZZZ</name>
<dbReference type="InterPro" id="IPR017896">
    <property type="entry name" value="4Fe4S_Fe-S-bd"/>
</dbReference>
<gene>
    <name evidence="10" type="ORF">B1A_10120</name>
</gene>
<accession>T1ASU9</accession>
<dbReference type="SUPFAM" id="SSF54862">
    <property type="entry name" value="4Fe-4S ferredoxins"/>
    <property type="match status" value="1"/>
</dbReference>
<reference evidence="10" key="1">
    <citation type="submission" date="2013-08" db="EMBL/GenBank/DDBJ databases">
        <authorList>
            <person name="Mendez C."/>
            <person name="Richter M."/>
            <person name="Ferrer M."/>
            <person name="Sanchez J."/>
        </authorList>
    </citation>
    <scope>NUCLEOTIDE SEQUENCE</scope>
</reference>
<evidence type="ECO:0000256" key="6">
    <source>
        <dbReference type="ARBA" id="ARBA00023002"/>
    </source>
</evidence>
<feature type="non-terminal residue" evidence="10">
    <location>
        <position position="1"/>
    </location>
</feature>
<dbReference type="InterPro" id="IPR004453">
    <property type="entry name" value="QueG"/>
</dbReference>
<reference evidence="10" key="2">
    <citation type="journal article" date="2014" name="ISME J.">
        <title>Microbial stratification in low pH oxic and suboxic macroscopic growths along an acid mine drainage.</title>
        <authorList>
            <person name="Mendez-Garcia C."/>
            <person name="Mesa V."/>
            <person name="Sprenger R.R."/>
            <person name="Richter M."/>
            <person name="Diez M.S."/>
            <person name="Solano J."/>
            <person name="Bargiela R."/>
            <person name="Golyshina O.V."/>
            <person name="Manteca A."/>
            <person name="Ramos J.L."/>
            <person name="Gallego J.R."/>
            <person name="Llorente I."/>
            <person name="Martins Dos Santos V.A."/>
            <person name="Jensen O.N."/>
            <person name="Pelaez A.I."/>
            <person name="Sanchez J."/>
            <person name="Ferrer M."/>
        </authorList>
    </citation>
    <scope>NUCLEOTIDE SEQUENCE</scope>
</reference>
<dbReference type="PANTHER" id="PTHR30002">
    <property type="entry name" value="EPOXYQUEUOSINE REDUCTASE"/>
    <property type="match status" value="1"/>
</dbReference>
<evidence type="ECO:0000259" key="9">
    <source>
        <dbReference type="PROSITE" id="PS51379"/>
    </source>
</evidence>
<dbReference type="Pfam" id="PF13484">
    <property type="entry name" value="Fer4_16"/>
    <property type="match status" value="1"/>
</dbReference>
<evidence type="ECO:0000256" key="2">
    <source>
        <dbReference type="ARBA" id="ARBA00022490"/>
    </source>
</evidence>
<organism evidence="10">
    <name type="scientific">mine drainage metagenome</name>
    <dbReference type="NCBI Taxonomy" id="410659"/>
    <lineage>
        <taxon>unclassified sequences</taxon>
        <taxon>metagenomes</taxon>
        <taxon>ecological metagenomes</taxon>
    </lineage>
</organism>
<dbReference type="GO" id="GO:0052693">
    <property type="term" value="F:epoxyqueuosine reductase activity"/>
    <property type="evidence" value="ECO:0007669"/>
    <property type="project" value="TreeGrafter"/>
</dbReference>
<feature type="domain" description="4Fe-4S ferredoxin-type" evidence="9">
    <location>
        <begin position="38"/>
        <end position="68"/>
    </location>
</feature>
<dbReference type="NCBIfam" id="TIGR00276">
    <property type="entry name" value="tRNA epoxyqueuosine(34) reductase QueG"/>
    <property type="match status" value="1"/>
</dbReference>
<keyword evidence="3" id="KW-0819">tRNA processing</keyword>
<keyword evidence="8" id="KW-0411">Iron-sulfur</keyword>
<dbReference type="Gene3D" id="3.30.70.20">
    <property type="match status" value="1"/>
</dbReference>
<dbReference type="FunFam" id="3.30.70.20:FF:000017">
    <property type="entry name" value="Epoxyqueuosine reductase"/>
    <property type="match status" value="1"/>
</dbReference>